<keyword evidence="5" id="KW-0460">Magnesium</keyword>
<evidence type="ECO:0000256" key="2">
    <source>
        <dbReference type="ARBA" id="ARBA00022723"/>
    </source>
</evidence>
<dbReference type="SUPFAM" id="SSF52440">
    <property type="entry name" value="PreATP-grasp domain"/>
    <property type="match status" value="1"/>
</dbReference>
<accession>A0A285P3E0</accession>
<dbReference type="InterPro" id="IPR016185">
    <property type="entry name" value="PreATP-grasp_dom_sf"/>
</dbReference>
<dbReference type="EMBL" id="OBEK01000004">
    <property type="protein sequence ID" value="SNZ15958.1"/>
    <property type="molecule type" value="Genomic_DNA"/>
</dbReference>
<proteinExistence type="predicted"/>
<keyword evidence="3" id="KW-0547">Nucleotide-binding</keyword>
<dbReference type="Gene3D" id="3.30.1490.330">
    <property type="match status" value="1"/>
</dbReference>
<dbReference type="SUPFAM" id="SSF56059">
    <property type="entry name" value="Glutathione synthetase ATP-binding domain-like"/>
    <property type="match status" value="1"/>
</dbReference>
<evidence type="ECO:0000256" key="5">
    <source>
        <dbReference type="ARBA" id="ARBA00022842"/>
    </source>
</evidence>
<organism evidence="7 8">
    <name type="scientific">Terribacillus aidingensis</name>
    <dbReference type="NCBI Taxonomy" id="586416"/>
    <lineage>
        <taxon>Bacteria</taxon>
        <taxon>Bacillati</taxon>
        <taxon>Bacillota</taxon>
        <taxon>Bacilli</taxon>
        <taxon>Bacillales</taxon>
        <taxon>Bacillaceae</taxon>
        <taxon>Terribacillus</taxon>
    </lineage>
</organism>
<feature type="domain" description="Glutathionylspermidine synthase pre-ATP-grasp-like" evidence="6">
    <location>
        <begin position="61"/>
        <end position="409"/>
    </location>
</feature>
<dbReference type="GO" id="GO:0016874">
    <property type="term" value="F:ligase activity"/>
    <property type="evidence" value="ECO:0007669"/>
    <property type="project" value="UniProtKB-KW"/>
</dbReference>
<dbReference type="GO" id="GO:0046872">
    <property type="term" value="F:metal ion binding"/>
    <property type="evidence" value="ECO:0007669"/>
    <property type="project" value="UniProtKB-KW"/>
</dbReference>
<evidence type="ECO:0000256" key="4">
    <source>
        <dbReference type="ARBA" id="ARBA00022840"/>
    </source>
</evidence>
<sequence>MNPFKQKRESFYKSIPNFWADMYGEEYSLYDIRAISEKDTHRKRLFAYRCGKILFKTADLLARQEISDEDLLRLGFPKETLRLIRLQTMKNKTIIGRFDSVEVDGIEKLLEFNSDTPTFIKELFHINEAVCDEFRYSNPNLNEEKRLRAVLRDAIISEVRKMDTDEVNVVFTSHSDNIEDRNTVLYLQELAELPSRYTPLEKLRIRKGEGLYDDLDNKIDILYRQTFPIENLIEDEDPDSGEKIGILMLDLIEKNKLRIINPPSAFLLQNKAMMATVWALHEENNPFFTAVEHQWIESYFLPTYLDPAPFLKSGSSFVKKPAFGREGDTVEIYNSEGKKVKEDKQKSYTNHLSVYQQYVDLPKVKIQTVKGEQELHLMTGTFLLNGKPSAVGFRVGNQITDNLSYFLPCGYQQKG</sequence>
<protein>
    <submittedName>
        <fullName evidence="7">Glutathionylspermidine synthase</fullName>
    </submittedName>
</protein>
<dbReference type="Proteomes" id="UP000219356">
    <property type="component" value="Unassembled WGS sequence"/>
</dbReference>
<dbReference type="Pfam" id="PF03738">
    <property type="entry name" value="GSP_synth"/>
    <property type="match status" value="1"/>
</dbReference>
<dbReference type="InterPro" id="IPR005494">
    <property type="entry name" value="GSPS_pre-ATP-grasp-like_dom"/>
</dbReference>
<evidence type="ECO:0000256" key="1">
    <source>
        <dbReference type="ARBA" id="ARBA00022598"/>
    </source>
</evidence>
<gene>
    <name evidence="7" type="ORF">SAMN05421503_2815</name>
</gene>
<dbReference type="AlphaFoldDB" id="A0A285P3E0"/>
<evidence type="ECO:0000313" key="8">
    <source>
        <dbReference type="Proteomes" id="UP000219356"/>
    </source>
</evidence>
<keyword evidence="4" id="KW-0067">ATP-binding</keyword>
<evidence type="ECO:0000256" key="3">
    <source>
        <dbReference type="ARBA" id="ARBA00022741"/>
    </source>
</evidence>
<evidence type="ECO:0000313" key="7">
    <source>
        <dbReference type="EMBL" id="SNZ15958.1"/>
    </source>
</evidence>
<keyword evidence="2" id="KW-0479">Metal-binding</keyword>
<dbReference type="RefSeq" id="WP_245864799.1">
    <property type="nucleotide sequence ID" value="NZ_OBEK01000004.1"/>
</dbReference>
<dbReference type="GO" id="GO:0005524">
    <property type="term" value="F:ATP binding"/>
    <property type="evidence" value="ECO:0007669"/>
    <property type="project" value="UniProtKB-KW"/>
</dbReference>
<keyword evidence="8" id="KW-1185">Reference proteome</keyword>
<keyword evidence="1" id="KW-0436">Ligase</keyword>
<reference evidence="8" key="1">
    <citation type="submission" date="2017-09" db="EMBL/GenBank/DDBJ databases">
        <authorList>
            <person name="Varghese N."/>
            <person name="Submissions S."/>
        </authorList>
    </citation>
    <scope>NUCLEOTIDE SEQUENCE [LARGE SCALE GENOMIC DNA]</scope>
    <source>
        <strain evidence="8">CGMCC 1.8913</strain>
    </source>
</reference>
<evidence type="ECO:0000259" key="6">
    <source>
        <dbReference type="Pfam" id="PF03738"/>
    </source>
</evidence>
<name>A0A285P3E0_9BACI</name>